<feature type="coiled-coil region" evidence="1">
    <location>
        <begin position="193"/>
        <end position="220"/>
    </location>
</feature>
<evidence type="ECO:0008006" key="4">
    <source>
        <dbReference type="Google" id="ProtNLM"/>
    </source>
</evidence>
<sequence>MDEVKKKDNPLYSESAYDDAFRTMEGRCDDLLIPLVSHMFREKYGKSAVVKRLRNEQFVEHEDGSEEKRITDSSFEITYKDITKRYHLECESKVYSKSMLVRIFEYDTQIAKNAYEMNVHKVRFRFPNSGLLLLRFSKEAPETGIIELVMPNGKEVSYDIPMLKMSDYSIDKIFEEKLFMLIPFYIFNFEKKLPEMNQDMDQIDELLKNYEEIFDRLDNELATGSLSSASYDAIIRLTHSVAYKLTTKQENVQKKVGDVMGGKVLDLPGFRIYDEGKEEGIKEGIQKGLKEGIQEGIKAFIEDKIEDNVPVDQIIGKLIKRFELTEDEAREYAVKYGVKLEESK</sequence>
<evidence type="ECO:0000313" key="3">
    <source>
        <dbReference type="Proteomes" id="UP000179284"/>
    </source>
</evidence>
<evidence type="ECO:0000313" key="2">
    <source>
        <dbReference type="EMBL" id="AOZ97322.1"/>
    </source>
</evidence>
<dbReference type="AlphaFoldDB" id="A0A1D9P4A1"/>
<dbReference type="Proteomes" id="UP000179284">
    <property type="component" value="Chromosome I"/>
</dbReference>
<name>A0A1D9P4A1_9FIRM</name>
<dbReference type="RefSeq" id="WP_071176934.1">
    <property type="nucleotide sequence ID" value="NZ_CP017831.1"/>
</dbReference>
<organism evidence="2 3">
    <name type="scientific">Butyrivibrio hungatei</name>
    <dbReference type="NCBI Taxonomy" id="185008"/>
    <lineage>
        <taxon>Bacteria</taxon>
        <taxon>Bacillati</taxon>
        <taxon>Bacillota</taxon>
        <taxon>Clostridia</taxon>
        <taxon>Lachnospirales</taxon>
        <taxon>Lachnospiraceae</taxon>
        <taxon>Butyrivibrio</taxon>
    </lineage>
</organism>
<proteinExistence type="predicted"/>
<dbReference type="KEGG" id="bhu:bhn_I2289"/>
<keyword evidence="3" id="KW-1185">Reference proteome</keyword>
<accession>A0A1D9P4A1</accession>
<dbReference type="EMBL" id="CP017831">
    <property type="protein sequence ID" value="AOZ97322.1"/>
    <property type="molecule type" value="Genomic_DNA"/>
</dbReference>
<reference evidence="3" key="1">
    <citation type="submission" date="2016-10" db="EMBL/GenBank/DDBJ databases">
        <title>The complete genome sequence of the rumen bacterium Butyrivibrio hungatei MB2003.</title>
        <authorList>
            <person name="Palevich N."/>
            <person name="Kelly W.J."/>
            <person name="Leahy S.C."/>
            <person name="Altermann E."/>
            <person name="Rakonjac J."/>
            <person name="Attwood G.T."/>
        </authorList>
    </citation>
    <scope>NUCLEOTIDE SEQUENCE [LARGE SCALE GENOMIC DNA]</scope>
    <source>
        <strain evidence="3">MB2003</strain>
    </source>
</reference>
<evidence type="ECO:0000256" key="1">
    <source>
        <dbReference type="SAM" id="Coils"/>
    </source>
</evidence>
<dbReference type="OrthoDB" id="1766002at2"/>
<keyword evidence="1" id="KW-0175">Coiled coil</keyword>
<gene>
    <name evidence="2" type="ORF">bhn_I2289</name>
</gene>
<protein>
    <recommendedName>
        <fullName evidence="4">Transposase, YhgA-like</fullName>
    </recommendedName>
</protein>